<dbReference type="PIRSF" id="PIRSF000722">
    <property type="entry name" value="Acetate_prop_kin"/>
    <property type="match status" value="1"/>
</dbReference>
<comment type="function">
    <text evidence="8">Catalyzes the formation of acetyl phosphate from acetate and ATP. Can also catalyze the reverse reaction.</text>
</comment>
<name>A0A1C3H2V0_9GAMM</name>
<feature type="active site" description="Proton donor/acceptor" evidence="8">
    <location>
        <position position="146"/>
    </location>
</feature>
<keyword evidence="4 8" id="KW-0547">Nucleotide-binding</keyword>
<comment type="subunit">
    <text evidence="8">Homodimer.</text>
</comment>
<evidence type="ECO:0000256" key="9">
    <source>
        <dbReference type="RuleBase" id="RU003835"/>
    </source>
</evidence>
<dbReference type="Pfam" id="PF00871">
    <property type="entry name" value="Acetate_kinase"/>
    <property type="match status" value="1"/>
</dbReference>
<keyword evidence="2 8" id="KW-0808">Transferase</keyword>
<feature type="site" description="Transition state stabilizer" evidence="8">
    <location>
        <position position="237"/>
    </location>
</feature>
<feature type="site" description="Transition state stabilizer" evidence="8">
    <location>
        <position position="178"/>
    </location>
</feature>
<feature type="binding site" evidence="8">
    <location>
        <position position="16"/>
    </location>
    <ligand>
        <name>ATP</name>
        <dbReference type="ChEBI" id="CHEBI:30616"/>
    </ligand>
</feature>
<evidence type="ECO:0000256" key="8">
    <source>
        <dbReference type="HAMAP-Rule" id="MF_00020"/>
    </source>
</evidence>
<evidence type="ECO:0000256" key="7">
    <source>
        <dbReference type="ARBA" id="ARBA00022842"/>
    </source>
</evidence>
<feature type="binding site" evidence="8">
    <location>
        <position position="9"/>
    </location>
    <ligand>
        <name>Mg(2+)</name>
        <dbReference type="ChEBI" id="CHEBI:18420"/>
    </ligand>
</feature>
<feature type="binding site" evidence="8">
    <location>
        <position position="89"/>
    </location>
    <ligand>
        <name>substrate</name>
    </ligand>
</feature>
<feature type="binding site" evidence="8">
    <location>
        <position position="381"/>
    </location>
    <ligand>
        <name>Mg(2+)</name>
        <dbReference type="ChEBI" id="CHEBI:18420"/>
    </ligand>
</feature>
<evidence type="ECO:0000313" key="11">
    <source>
        <dbReference type="Proteomes" id="UP000190837"/>
    </source>
</evidence>
<sequence length="394" mass="42570">MSHYIFVLNCGSSSLKFSVINPENGEEPLKGLAERLGVGGVGNITIKNAAGEKFEQQLDPGTHQEALHVIVAALKREGLMDKIKAVGHRIVHGGEYFAESVLVDDDVREKIVDCIRLAPLHNPAHVTGIDAAREAFPDLKQVVVFDTAFHQHMPQRAFLYALPYKLYSDNKIRRYGFHGTSYRYIASQLPEKLGIAKPKAVVAHLGNGASLAAVDFDHSVDTTMGLTPLEGVVHGTRSGDVDPAIFGILTGQMGMSPKEVDDMLWKQSGLLGLSGISNDCRTIEEAYAKGDEAAIRTMDVYCYRLAKNIAAQMVGLGGADAIVFTGGIGENSSLVREKAVELLGFLGFKLDPQKNHETFRGKEGNIAAAGSKPVWVIATNEELMIARDTDALSA</sequence>
<dbReference type="InterPro" id="IPR004372">
    <property type="entry name" value="Ac/propionate_kinase"/>
</dbReference>
<keyword evidence="1 8" id="KW-0963">Cytoplasm</keyword>
<dbReference type="GO" id="GO:0005524">
    <property type="term" value="F:ATP binding"/>
    <property type="evidence" value="ECO:0007669"/>
    <property type="project" value="UniProtKB-KW"/>
</dbReference>
<comment type="similarity">
    <text evidence="8 9">Belongs to the acetokinase family.</text>
</comment>
<dbReference type="EMBL" id="FKLO01000023">
    <property type="protein sequence ID" value="SAM59031.1"/>
    <property type="molecule type" value="Genomic_DNA"/>
</dbReference>
<comment type="catalytic activity">
    <reaction evidence="8">
        <text>acetate + ATP = acetyl phosphate + ADP</text>
        <dbReference type="Rhea" id="RHEA:11352"/>
        <dbReference type="ChEBI" id="CHEBI:22191"/>
        <dbReference type="ChEBI" id="CHEBI:30089"/>
        <dbReference type="ChEBI" id="CHEBI:30616"/>
        <dbReference type="ChEBI" id="CHEBI:456216"/>
        <dbReference type="EC" id="2.7.2.1"/>
    </reaction>
</comment>
<dbReference type="SUPFAM" id="SSF53067">
    <property type="entry name" value="Actin-like ATPase domain"/>
    <property type="match status" value="2"/>
</dbReference>
<dbReference type="GO" id="GO:0000287">
    <property type="term" value="F:magnesium ion binding"/>
    <property type="evidence" value="ECO:0007669"/>
    <property type="project" value="UniProtKB-UniRule"/>
</dbReference>
<dbReference type="PRINTS" id="PR00471">
    <property type="entry name" value="ACETATEKNASE"/>
</dbReference>
<evidence type="ECO:0000256" key="5">
    <source>
        <dbReference type="ARBA" id="ARBA00022777"/>
    </source>
</evidence>
<evidence type="ECO:0000256" key="6">
    <source>
        <dbReference type="ARBA" id="ARBA00022840"/>
    </source>
</evidence>
<comment type="subcellular location">
    <subcellularLocation>
        <location evidence="8">Cytoplasm</location>
    </subcellularLocation>
</comment>
<comment type="pathway">
    <text evidence="8">Metabolic intermediate biosynthesis; acetyl-CoA biosynthesis; acetyl-CoA from acetate: step 1/2.</text>
</comment>
<evidence type="ECO:0000313" key="10">
    <source>
        <dbReference type="EMBL" id="SAM59031.1"/>
    </source>
</evidence>
<dbReference type="InterPro" id="IPR043129">
    <property type="entry name" value="ATPase_NBD"/>
</dbReference>
<evidence type="ECO:0000256" key="3">
    <source>
        <dbReference type="ARBA" id="ARBA00022723"/>
    </source>
</evidence>
<dbReference type="InterPro" id="IPR000890">
    <property type="entry name" value="Aliphatic_acid_kin_short-chain"/>
</dbReference>
<feature type="binding site" evidence="8">
    <location>
        <begin position="327"/>
        <end position="331"/>
    </location>
    <ligand>
        <name>ATP</name>
        <dbReference type="ChEBI" id="CHEBI:30616"/>
    </ligand>
</feature>
<dbReference type="Gene3D" id="3.30.420.40">
    <property type="match status" value="2"/>
</dbReference>
<keyword evidence="6 8" id="KW-0067">ATP-binding</keyword>
<dbReference type="EC" id="2.7.2.1" evidence="8"/>
<gene>
    <name evidence="8" type="primary">ackA</name>
    <name evidence="10" type="ORF">CHUV0807_0519</name>
</gene>
<evidence type="ECO:0000256" key="1">
    <source>
        <dbReference type="ARBA" id="ARBA00022490"/>
    </source>
</evidence>
<evidence type="ECO:0000256" key="2">
    <source>
        <dbReference type="ARBA" id="ARBA00022679"/>
    </source>
</evidence>
<keyword evidence="5 8" id="KW-0418">Kinase</keyword>
<dbReference type="PANTHER" id="PTHR21060:SF21">
    <property type="entry name" value="ACETATE KINASE"/>
    <property type="match status" value="1"/>
</dbReference>
<dbReference type="CDD" id="cd24010">
    <property type="entry name" value="ASKHA_NBD_AcK_PK"/>
    <property type="match status" value="1"/>
</dbReference>
<dbReference type="RefSeq" id="WP_079539497.1">
    <property type="nucleotide sequence ID" value="NZ_CAURWG010000017.1"/>
</dbReference>
<evidence type="ECO:0000256" key="4">
    <source>
        <dbReference type="ARBA" id="ARBA00022741"/>
    </source>
</evidence>
<dbReference type="AlphaFoldDB" id="A0A1C3H2V0"/>
<dbReference type="PANTHER" id="PTHR21060">
    <property type="entry name" value="ACETATE KINASE"/>
    <property type="match status" value="1"/>
</dbReference>
<dbReference type="GO" id="GO:0006085">
    <property type="term" value="P:acetyl-CoA biosynthetic process"/>
    <property type="evidence" value="ECO:0007669"/>
    <property type="project" value="UniProtKB-UniRule"/>
</dbReference>
<dbReference type="GO" id="GO:0005829">
    <property type="term" value="C:cytosol"/>
    <property type="evidence" value="ECO:0007669"/>
    <property type="project" value="TreeGrafter"/>
</dbReference>
<dbReference type="Proteomes" id="UP000190837">
    <property type="component" value="Unassembled WGS sequence"/>
</dbReference>
<proteinExistence type="inferred from homology"/>
<accession>A0A1C3H2V0</accession>
<organism evidence="10 11">
    <name type="scientific">Cardiobacterium hominis</name>
    <dbReference type="NCBI Taxonomy" id="2718"/>
    <lineage>
        <taxon>Bacteria</taxon>
        <taxon>Pseudomonadati</taxon>
        <taxon>Pseudomonadota</taxon>
        <taxon>Gammaproteobacteria</taxon>
        <taxon>Cardiobacteriales</taxon>
        <taxon>Cardiobacteriaceae</taxon>
        <taxon>Cardiobacterium</taxon>
    </lineage>
</organism>
<dbReference type="GO" id="GO:0008776">
    <property type="term" value="F:acetate kinase activity"/>
    <property type="evidence" value="ECO:0007669"/>
    <property type="project" value="UniProtKB-UniRule"/>
</dbReference>
<dbReference type="GO" id="GO:0006083">
    <property type="term" value="P:acetate metabolic process"/>
    <property type="evidence" value="ECO:0007669"/>
    <property type="project" value="TreeGrafter"/>
</dbReference>
<feature type="binding site" evidence="8">
    <location>
        <begin position="204"/>
        <end position="208"/>
    </location>
    <ligand>
        <name>ATP</name>
        <dbReference type="ChEBI" id="CHEBI:30616"/>
    </ligand>
</feature>
<dbReference type="UniPathway" id="UPA00340">
    <property type="reaction ID" value="UER00458"/>
</dbReference>
<reference evidence="11" key="1">
    <citation type="submission" date="2016-04" db="EMBL/GenBank/DDBJ databases">
        <authorList>
            <person name="Tagini F."/>
        </authorList>
    </citation>
    <scope>NUCLEOTIDE SEQUENCE [LARGE SCALE GENOMIC DNA]</scope>
    <source>
        <strain evidence="11">CHUV0807</strain>
    </source>
</reference>
<feature type="binding site" evidence="8">
    <location>
        <begin position="279"/>
        <end position="281"/>
    </location>
    <ligand>
        <name>ATP</name>
        <dbReference type="ChEBI" id="CHEBI:30616"/>
    </ligand>
</feature>
<protein>
    <recommendedName>
        <fullName evidence="8">Acetate kinase</fullName>
        <ecNumber evidence="8">2.7.2.1</ecNumber>
    </recommendedName>
    <alternativeName>
        <fullName evidence="8">Acetokinase</fullName>
    </alternativeName>
</protein>
<keyword evidence="7 8" id="KW-0460">Magnesium</keyword>
<keyword evidence="3 8" id="KW-0479">Metal-binding</keyword>
<comment type="cofactor">
    <cofactor evidence="8">
        <name>Mg(2+)</name>
        <dbReference type="ChEBI" id="CHEBI:18420"/>
    </cofactor>
    <cofactor evidence="8">
        <name>Mn(2+)</name>
        <dbReference type="ChEBI" id="CHEBI:29035"/>
    </cofactor>
    <text evidence="8">Mg(2+). Can also accept Mn(2+).</text>
</comment>
<dbReference type="NCBIfam" id="TIGR00016">
    <property type="entry name" value="ackA"/>
    <property type="match status" value="1"/>
</dbReference>
<dbReference type="HAMAP" id="MF_00020">
    <property type="entry name" value="Acetate_kinase"/>
    <property type="match status" value="1"/>
</dbReference>